<accession>A0A4Q9FH93</accession>
<dbReference type="SUPFAM" id="SSF56935">
    <property type="entry name" value="Porins"/>
    <property type="match status" value="1"/>
</dbReference>
<dbReference type="Proteomes" id="UP000291142">
    <property type="component" value="Unassembled WGS sequence"/>
</dbReference>
<dbReference type="RefSeq" id="WP_130964960.1">
    <property type="nucleotide sequence ID" value="NZ_SIRT01000011.1"/>
</dbReference>
<gene>
    <name evidence="1" type="ORF">EYD45_12835</name>
</gene>
<keyword evidence="2" id="KW-1185">Reference proteome</keyword>
<proteinExistence type="predicted"/>
<dbReference type="OrthoDB" id="5442696at2"/>
<sequence length="405" mass="46021">MKLKLFIVLCFSTVLSITSQEISDASFGKGLLNFTTKDSTFSIKFAPRFQMRYSSSWDHDGDKYGAPEHNFIIRRARLKFDGFAYSPKLRYKIELGLSNRDLSGGNQFNRNTPRYILDAVLMWHFAKNWELWAGQTKLPGNVERVVSSGDLQLVDRSLLNSRFTLDRDIGLQLRHKFYLGNNFLIREKVSLSQGEGRNITEGNEGGLQYTGRLELLPFGAFKSKGDYTGSDLKREEKPKLSLTFTYNFNEDAVRERGFAGDYMFTTDDESKDGPLHETDQTTIFVDAMFKYNGFSFMGEYAKRTADAPVALEEDGITPTGDIVLTGNALNLQAGYLFNSNYEIAARYTTLEYEAVTNALPVKQYTLGFNKFVHGHKLKVQSDISYTSVDGNDDNITFRLGFDFHF</sequence>
<evidence type="ECO:0000313" key="2">
    <source>
        <dbReference type="Proteomes" id="UP000291142"/>
    </source>
</evidence>
<dbReference type="Pfam" id="PF07396">
    <property type="entry name" value="Porin_O_P"/>
    <property type="match status" value="1"/>
</dbReference>
<protein>
    <submittedName>
        <fullName evidence="1">Porin</fullName>
    </submittedName>
</protein>
<name>A0A4Q9FH93_9FLAO</name>
<dbReference type="AlphaFoldDB" id="A0A4Q9FH93"/>
<comment type="caution">
    <text evidence="1">The sequence shown here is derived from an EMBL/GenBank/DDBJ whole genome shotgun (WGS) entry which is preliminary data.</text>
</comment>
<dbReference type="InterPro" id="IPR023614">
    <property type="entry name" value="Porin_dom_sf"/>
</dbReference>
<dbReference type="EMBL" id="SIRT01000011">
    <property type="protein sequence ID" value="TBN01906.1"/>
    <property type="molecule type" value="Genomic_DNA"/>
</dbReference>
<organism evidence="1 2">
    <name type="scientific">Hyunsoonleella flava</name>
    <dbReference type="NCBI Taxonomy" id="2527939"/>
    <lineage>
        <taxon>Bacteria</taxon>
        <taxon>Pseudomonadati</taxon>
        <taxon>Bacteroidota</taxon>
        <taxon>Flavobacteriia</taxon>
        <taxon>Flavobacteriales</taxon>
        <taxon>Flavobacteriaceae</taxon>
    </lineage>
</organism>
<reference evidence="1 2" key="1">
    <citation type="submission" date="2019-02" db="EMBL/GenBank/DDBJ databases">
        <title>Hyunsoonleella sp., isolated from marine sediment.</title>
        <authorList>
            <person name="Liu B.-T."/>
        </authorList>
    </citation>
    <scope>NUCLEOTIDE SEQUENCE [LARGE SCALE GENOMIC DNA]</scope>
    <source>
        <strain evidence="1 2">T58</strain>
    </source>
</reference>
<dbReference type="InterPro" id="IPR010870">
    <property type="entry name" value="Porin_O/P"/>
</dbReference>
<dbReference type="Gene3D" id="2.40.160.10">
    <property type="entry name" value="Porin"/>
    <property type="match status" value="1"/>
</dbReference>
<evidence type="ECO:0000313" key="1">
    <source>
        <dbReference type="EMBL" id="TBN01906.1"/>
    </source>
</evidence>